<keyword evidence="2" id="KW-0472">Membrane</keyword>
<name>A0A2T3L7Y4_9GAMM</name>
<organism evidence="4 5">
    <name type="scientific">Photobacterium indicum</name>
    <dbReference type="NCBI Taxonomy" id="81447"/>
    <lineage>
        <taxon>Bacteria</taxon>
        <taxon>Pseudomonadati</taxon>
        <taxon>Pseudomonadota</taxon>
        <taxon>Gammaproteobacteria</taxon>
        <taxon>Vibrionales</taxon>
        <taxon>Vibrionaceae</taxon>
        <taxon>Photobacterium</taxon>
    </lineage>
</organism>
<dbReference type="AlphaFoldDB" id="A0A2T3L7Y4"/>
<dbReference type="PANTHER" id="PTHR30576:SF10">
    <property type="entry name" value="SLL5057 PROTEIN"/>
    <property type="match status" value="1"/>
</dbReference>
<proteinExistence type="inferred from homology"/>
<dbReference type="Proteomes" id="UP000241803">
    <property type="component" value="Unassembled WGS sequence"/>
</dbReference>
<dbReference type="GO" id="GO:0016780">
    <property type="term" value="F:phosphotransferase activity, for other substituted phosphate groups"/>
    <property type="evidence" value="ECO:0007669"/>
    <property type="project" value="TreeGrafter"/>
</dbReference>
<feature type="transmembrane region" description="Helical" evidence="2">
    <location>
        <begin position="12"/>
        <end position="34"/>
    </location>
</feature>
<evidence type="ECO:0000256" key="1">
    <source>
        <dbReference type="ARBA" id="ARBA00006464"/>
    </source>
</evidence>
<comment type="similarity">
    <text evidence="1">Belongs to the bacterial sugar transferase family.</text>
</comment>
<evidence type="ECO:0000313" key="4">
    <source>
        <dbReference type="EMBL" id="PSV46804.1"/>
    </source>
</evidence>
<evidence type="ECO:0000313" key="5">
    <source>
        <dbReference type="Proteomes" id="UP000241803"/>
    </source>
</evidence>
<gene>
    <name evidence="4" type="ORF">C9J47_13525</name>
</gene>
<accession>A0A2T3L7Y4</accession>
<evidence type="ECO:0000256" key="2">
    <source>
        <dbReference type="SAM" id="Phobius"/>
    </source>
</evidence>
<reference evidence="4 5" key="1">
    <citation type="submission" date="2018-03" db="EMBL/GenBank/DDBJ databases">
        <title>Whole genome sequencing of Histamine producing bacteria.</title>
        <authorList>
            <person name="Butler K."/>
        </authorList>
    </citation>
    <scope>NUCLEOTIDE SEQUENCE [LARGE SCALE GENOMIC DNA]</scope>
    <source>
        <strain evidence="4 5">ATCC 19614</strain>
    </source>
</reference>
<keyword evidence="2" id="KW-0812">Transmembrane</keyword>
<comment type="caution">
    <text evidence="4">The sequence shown here is derived from an EMBL/GenBank/DDBJ whole genome shotgun (WGS) entry which is preliminary data.</text>
</comment>
<keyword evidence="2" id="KW-1133">Transmembrane helix</keyword>
<dbReference type="PANTHER" id="PTHR30576">
    <property type="entry name" value="COLANIC BIOSYNTHESIS UDP-GLUCOSE LIPID CARRIER TRANSFERASE"/>
    <property type="match status" value="1"/>
</dbReference>
<keyword evidence="5" id="KW-1185">Reference proteome</keyword>
<keyword evidence="4" id="KW-0808">Transferase</keyword>
<evidence type="ECO:0000259" key="3">
    <source>
        <dbReference type="Pfam" id="PF02397"/>
    </source>
</evidence>
<protein>
    <submittedName>
        <fullName evidence="4">Lipid carrier--UDP-N-acetylgalactosaminyltransferase</fullName>
    </submittedName>
</protein>
<dbReference type="InterPro" id="IPR003362">
    <property type="entry name" value="Bact_transf"/>
</dbReference>
<sequence>MHSPFIRVLDLSFAFIGLLILWPILLVVCVIGYFDSGSPVFLQQRVGRNKKPFTLIKLRTMPINTQSVATHMVDASSVTRYGHFLRKTKLDELPQLINVLKGDMSFVGPRPCLFNQHELITAREHRGVLHVLPGITGLAQVNGIDMSVPEKLAKVDEEMIRTFSLTAYFTYILQTATGKGSGDKIKH</sequence>
<dbReference type="RefSeq" id="WP_107254008.1">
    <property type="nucleotide sequence ID" value="NZ_PYOC01000004.1"/>
</dbReference>
<dbReference type="EMBL" id="PYOC01000004">
    <property type="protein sequence ID" value="PSV46804.1"/>
    <property type="molecule type" value="Genomic_DNA"/>
</dbReference>
<dbReference type="Pfam" id="PF02397">
    <property type="entry name" value="Bac_transf"/>
    <property type="match status" value="1"/>
</dbReference>
<feature type="domain" description="Bacterial sugar transferase" evidence="3">
    <location>
        <begin position="7"/>
        <end position="176"/>
    </location>
</feature>